<gene>
    <name evidence="6" type="ORF">GARC_3830</name>
</gene>
<keyword evidence="4" id="KW-0472">Membrane</keyword>
<dbReference type="NCBIfam" id="TIGR00254">
    <property type="entry name" value="GGDEF"/>
    <property type="match status" value="1"/>
</dbReference>
<evidence type="ECO:0000256" key="3">
    <source>
        <dbReference type="ARBA" id="ARBA00034247"/>
    </source>
</evidence>
<keyword evidence="7" id="KW-1185">Reference proteome</keyword>
<dbReference type="FunFam" id="3.30.70.270:FF:000001">
    <property type="entry name" value="Diguanylate cyclase domain protein"/>
    <property type="match status" value="1"/>
</dbReference>
<feature type="transmembrane region" description="Helical" evidence="4">
    <location>
        <begin position="12"/>
        <end position="31"/>
    </location>
</feature>
<evidence type="ECO:0000256" key="1">
    <source>
        <dbReference type="ARBA" id="ARBA00001946"/>
    </source>
</evidence>
<name>K6XJG6_9ALTE</name>
<reference evidence="6 7" key="1">
    <citation type="journal article" date="2017" name="Antonie Van Leeuwenhoek">
        <title>Rhizobium rhizosphaerae sp. nov., a novel species isolated from rice rhizosphere.</title>
        <authorList>
            <person name="Zhao J.J."/>
            <person name="Zhang J."/>
            <person name="Zhang R.J."/>
            <person name="Zhang C.W."/>
            <person name="Yin H.Q."/>
            <person name="Zhang X.X."/>
        </authorList>
    </citation>
    <scope>NUCLEOTIDE SEQUENCE [LARGE SCALE GENOMIC DNA]</scope>
    <source>
        <strain evidence="6 7">BSs20135</strain>
    </source>
</reference>
<dbReference type="EMBL" id="BAEO01000055">
    <property type="protein sequence ID" value="GAC20784.1"/>
    <property type="molecule type" value="Genomic_DNA"/>
</dbReference>
<accession>K6XJG6</accession>
<dbReference type="InterPro" id="IPR000160">
    <property type="entry name" value="GGDEF_dom"/>
</dbReference>
<dbReference type="GO" id="GO:1902201">
    <property type="term" value="P:negative regulation of bacterial-type flagellum-dependent cell motility"/>
    <property type="evidence" value="ECO:0007669"/>
    <property type="project" value="TreeGrafter"/>
</dbReference>
<dbReference type="SUPFAM" id="SSF55073">
    <property type="entry name" value="Nucleotide cyclase"/>
    <property type="match status" value="1"/>
</dbReference>
<proteinExistence type="predicted"/>
<dbReference type="CDD" id="cd01949">
    <property type="entry name" value="GGDEF"/>
    <property type="match status" value="1"/>
</dbReference>
<dbReference type="InterPro" id="IPR029787">
    <property type="entry name" value="Nucleotide_cyclase"/>
</dbReference>
<dbReference type="eggNOG" id="COG3706">
    <property type="taxonomic scope" value="Bacteria"/>
</dbReference>
<keyword evidence="4" id="KW-1133">Transmembrane helix</keyword>
<feature type="domain" description="GGDEF" evidence="5">
    <location>
        <begin position="342"/>
        <end position="474"/>
    </location>
</feature>
<dbReference type="PANTHER" id="PTHR45138:SF9">
    <property type="entry name" value="DIGUANYLATE CYCLASE DGCM-RELATED"/>
    <property type="match status" value="1"/>
</dbReference>
<dbReference type="OrthoDB" id="5496380at2"/>
<sequence length="488" mass="55568">MRFWQKYLNSKFYFMLIFVMFAVALSAIISLSKSVENQSLLEIRSLTPAFDIVSEEILKPLFIAETVARASALKLHMNDNVIDEEKITNMLAEMSEEFAMDFFVASETSRTQYYSDGSSLPLNAAKVEWYFRAKNASQNIVAALGNRKDVHIYFDIKIYNKQGDFLGFIGVGKRLNSFITSFEKIKDKYDYDFVFVDHNDDIVLSSDQSLLADGKGIKKLQQVPWFKALTSVQQSGQEPNDNVLVSVAGNDLLISKADLKVLNWKFFLVNSLNVRQNETTKVFILQTLYIAFVLLLGLLIARIAIPYIQAEFASKHQNDPLTQLPNRAHLAWRFKQIVKEKQHVSAIIADIDFFKTINDTHGHAVGDLILCEFAKVIKSQLRDVDVMGRWGGEEFVILLPSTDFQMAYEVAERARVAISRHNFMSDDKVLNMTASFGVAFRANAYKLEDIVKHADEALYQAKREGRNTVRTTEDVVVNKLASFKKLRL</sequence>
<dbReference type="RefSeq" id="WP_007623056.1">
    <property type="nucleotide sequence ID" value="NZ_BAEO01000055.1"/>
</dbReference>
<dbReference type="GO" id="GO:0005886">
    <property type="term" value="C:plasma membrane"/>
    <property type="evidence" value="ECO:0007669"/>
    <property type="project" value="TreeGrafter"/>
</dbReference>
<organism evidence="6 7">
    <name type="scientific">Paraglaciecola arctica BSs20135</name>
    <dbReference type="NCBI Taxonomy" id="493475"/>
    <lineage>
        <taxon>Bacteria</taxon>
        <taxon>Pseudomonadati</taxon>
        <taxon>Pseudomonadota</taxon>
        <taxon>Gammaproteobacteria</taxon>
        <taxon>Alteromonadales</taxon>
        <taxon>Alteromonadaceae</taxon>
        <taxon>Paraglaciecola</taxon>
    </lineage>
</organism>
<dbReference type="Gene3D" id="3.30.70.270">
    <property type="match status" value="1"/>
</dbReference>
<dbReference type="InterPro" id="IPR043128">
    <property type="entry name" value="Rev_trsase/Diguanyl_cyclase"/>
</dbReference>
<dbReference type="STRING" id="493475.GARC_3830"/>
<evidence type="ECO:0000313" key="6">
    <source>
        <dbReference type="EMBL" id="GAC20784.1"/>
    </source>
</evidence>
<dbReference type="AlphaFoldDB" id="K6XJG6"/>
<evidence type="ECO:0000259" key="5">
    <source>
        <dbReference type="PROSITE" id="PS50887"/>
    </source>
</evidence>
<dbReference type="PROSITE" id="PS50887">
    <property type="entry name" value="GGDEF"/>
    <property type="match status" value="1"/>
</dbReference>
<dbReference type="SMART" id="SM00267">
    <property type="entry name" value="GGDEF"/>
    <property type="match status" value="1"/>
</dbReference>
<dbReference type="GO" id="GO:0052621">
    <property type="term" value="F:diguanylate cyclase activity"/>
    <property type="evidence" value="ECO:0007669"/>
    <property type="project" value="UniProtKB-EC"/>
</dbReference>
<feature type="transmembrane region" description="Helical" evidence="4">
    <location>
        <begin position="283"/>
        <end position="305"/>
    </location>
</feature>
<dbReference type="Pfam" id="PF00990">
    <property type="entry name" value="GGDEF"/>
    <property type="match status" value="1"/>
</dbReference>
<evidence type="ECO:0000313" key="7">
    <source>
        <dbReference type="Proteomes" id="UP000006327"/>
    </source>
</evidence>
<dbReference type="EC" id="2.7.7.65" evidence="2"/>
<dbReference type="Proteomes" id="UP000006327">
    <property type="component" value="Unassembled WGS sequence"/>
</dbReference>
<protein>
    <recommendedName>
        <fullName evidence="2">diguanylate cyclase</fullName>
        <ecNumber evidence="2">2.7.7.65</ecNumber>
    </recommendedName>
</protein>
<evidence type="ECO:0000256" key="2">
    <source>
        <dbReference type="ARBA" id="ARBA00012528"/>
    </source>
</evidence>
<dbReference type="GO" id="GO:0043709">
    <property type="term" value="P:cell adhesion involved in single-species biofilm formation"/>
    <property type="evidence" value="ECO:0007669"/>
    <property type="project" value="TreeGrafter"/>
</dbReference>
<comment type="cofactor">
    <cofactor evidence="1">
        <name>Mg(2+)</name>
        <dbReference type="ChEBI" id="CHEBI:18420"/>
    </cofactor>
</comment>
<comment type="caution">
    <text evidence="6">The sequence shown here is derived from an EMBL/GenBank/DDBJ whole genome shotgun (WGS) entry which is preliminary data.</text>
</comment>
<evidence type="ECO:0000256" key="4">
    <source>
        <dbReference type="SAM" id="Phobius"/>
    </source>
</evidence>
<dbReference type="PANTHER" id="PTHR45138">
    <property type="entry name" value="REGULATORY COMPONENTS OF SENSORY TRANSDUCTION SYSTEM"/>
    <property type="match status" value="1"/>
</dbReference>
<comment type="catalytic activity">
    <reaction evidence="3">
        <text>2 GTP = 3',3'-c-di-GMP + 2 diphosphate</text>
        <dbReference type="Rhea" id="RHEA:24898"/>
        <dbReference type="ChEBI" id="CHEBI:33019"/>
        <dbReference type="ChEBI" id="CHEBI:37565"/>
        <dbReference type="ChEBI" id="CHEBI:58805"/>
        <dbReference type="EC" id="2.7.7.65"/>
    </reaction>
</comment>
<dbReference type="InterPro" id="IPR050469">
    <property type="entry name" value="Diguanylate_Cyclase"/>
</dbReference>
<keyword evidence="4" id="KW-0812">Transmembrane</keyword>